<sequence>MKPGRHDFQIDRGVDFAGLLLVCLNQAGAEIDLSAFTPQLAARRSLTKPVAFTLSASLGGGEGEIMIAEMSDTQTAALPLGDYLYDLVLEDDEGRRWGPCLTGNLRITDIVTRPTLS</sequence>
<keyword evidence="2" id="KW-1185">Reference proteome</keyword>
<organism evidence="1 2">
    <name type="scientific">Brevifollis gellanilyticus</name>
    <dbReference type="NCBI Taxonomy" id="748831"/>
    <lineage>
        <taxon>Bacteria</taxon>
        <taxon>Pseudomonadati</taxon>
        <taxon>Verrucomicrobiota</taxon>
        <taxon>Verrucomicrobiia</taxon>
        <taxon>Verrucomicrobiales</taxon>
        <taxon>Verrucomicrobiaceae</taxon>
    </lineage>
</organism>
<comment type="caution">
    <text evidence="1">The sequence shown here is derived from an EMBL/GenBank/DDBJ whole genome shotgun (WGS) entry which is preliminary data.</text>
</comment>
<evidence type="ECO:0000313" key="2">
    <source>
        <dbReference type="Proteomes" id="UP000321577"/>
    </source>
</evidence>
<dbReference type="Proteomes" id="UP000321577">
    <property type="component" value="Unassembled WGS sequence"/>
</dbReference>
<dbReference type="EMBL" id="BKAG01000099">
    <property type="protein sequence ID" value="GEP46418.1"/>
    <property type="molecule type" value="Genomic_DNA"/>
</dbReference>
<dbReference type="RefSeq" id="WP_146856268.1">
    <property type="nucleotide sequence ID" value="NZ_BKAG01000099.1"/>
</dbReference>
<protein>
    <submittedName>
        <fullName evidence="1">Uncharacterized protein</fullName>
    </submittedName>
</protein>
<dbReference type="AlphaFoldDB" id="A0A512MI65"/>
<gene>
    <name evidence="1" type="ORF">BGE01nite_57090</name>
</gene>
<name>A0A512MI65_9BACT</name>
<proteinExistence type="predicted"/>
<accession>A0A512MI65</accession>
<evidence type="ECO:0000313" key="1">
    <source>
        <dbReference type="EMBL" id="GEP46418.1"/>
    </source>
</evidence>
<reference evidence="1 2" key="1">
    <citation type="submission" date="2019-07" db="EMBL/GenBank/DDBJ databases">
        <title>Whole genome shotgun sequence of Brevifollis gellanilyticus NBRC 108608.</title>
        <authorList>
            <person name="Hosoyama A."/>
            <person name="Uohara A."/>
            <person name="Ohji S."/>
            <person name="Ichikawa N."/>
        </authorList>
    </citation>
    <scope>NUCLEOTIDE SEQUENCE [LARGE SCALE GENOMIC DNA]</scope>
    <source>
        <strain evidence="1 2">NBRC 108608</strain>
    </source>
</reference>